<keyword evidence="1" id="KW-0378">Hydrolase</keyword>
<dbReference type="Proteomes" id="UP000672039">
    <property type="component" value="Chromosome"/>
</dbReference>
<evidence type="ECO:0000259" key="3">
    <source>
        <dbReference type="SMART" id="SM01027"/>
    </source>
</evidence>
<dbReference type="EMBL" id="CP072801">
    <property type="protein sequence ID" value="QTR45186.1"/>
    <property type="molecule type" value="Genomic_DNA"/>
</dbReference>
<accession>A0ABX7WPS5</accession>
<evidence type="ECO:0000256" key="1">
    <source>
        <dbReference type="ARBA" id="ARBA00022801"/>
    </source>
</evidence>
<proteinExistence type="predicted"/>
<dbReference type="Pfam" id="PF07521">
    <property type="entry name" value="RMMBL"/>
    <property type="match status" value="1"/>
</dbReference>
<organism evidence="4 5">
    <name type="scientific">Thiothrix litoralis</name>
    <dbReference type="NCBI Taxonomy" id="2891210"/>
    <lineage>
        <taxon>Bacteria</taxon>
        <taxon>Pseudomonadati</taxon>
        <taxon>Pseudomonadota</taxon>
        <taxon>Gammaproteobacteria</taxon>
        <taxon>Thiotrichales</taxon>
        <taxon>Thiotrichaceae</taxon>
        <taxon>Thiothrix</taxon>
    </lineage>
</organism>
<gene>
    <name evidence="4" type="ORF">J9253_14400</name>
</gene>
<dbReference type="SUPFAM" id="SSF56281">
    <property type="entry name" value="Metallo-hydrolase/oxidoreductase"/>
    <property type="match status" value="1"/>
</dbReference>
<dbReference type="InterPro" id="IPR050698">
    <property type="entry name" value="MBL"/>
</dbReference>
<dbReference type="SMART" id="SM00849">
    <property type="entry name" value="Lactamase_B"/>
    <property type="match status" value="1"/>
</dbReference>
<dbReference type="CDD" id="cd16295">
    <property type="entry name" value="TTHA0252-CPSF-like_MBL-fold"/>
    <property type="match status" value="1"/>
</dbReference>
<dbReference type="Pfam" id="PF00753">
    <property type="entry name" value="Lactamase_B"/>
    <property type="match status" value="1"/>
</dbReference>
<dbReference type="Gene3D" id="3.60.15.10">
    <property type="entry name" value="Ribonuclease Z/Hydroxyacylglutathione hydrolase-like"/>
    <property type="match status" value="1"/>
</dbReference>
<feature type="domain" description="Beta-Casp" evidence="3">
    <location>
        <begin position="255"/>
        <end position="380"/>
    </location>
</feature>
<name>A0ABX7WPS5_9GAMM</name>
<evidence type="ECO:0000313" key="5">
    <source>
        <dbReference type="Proteomes" id="UP000672039"/>
    </source>
</evidence>
<feature type="domain" description="Metallo-beta-lactamase" evidence="2">
    <location>
        <begin position="15"/>
        <end position="250"/>
    </location>
</feature>
<evidence type="ECO:0000313" key="4">
    <source>
        <dbReference type="EMBL" id="QTR45186.1"/>
    </source>
</evidence>
<dbReference type="InterPro" id="IPR036866">
    <property type="entry name" value="RibonucZ/Hydroxyglut_hydro"/>
</dbReference>
<dbReference type="PANTHER" id="PTHR11203:SF37">
    <property type="entry name" value="INTEGRATOR COMPLEX SUBUNIT 11"/>
    <property type="match status" value="1"/>
</dbReference>
<protein>
    <submittedName>
        <fullName evidence="4">MBL fold metallo-hydrolase</fullName>
    </submittedName>
</protein>
<dbReference type="PANTHER" id="PTHR11203">
    <property type="entry name" value="CLEAVAGE AND POLYADENYLATION SPECIFICITY FACTOR FAMILY MEMBER"/>
    <property type="match status" value="1"/>
</dbReference>
<keyword evidence="5" id="KW-1185">Reference proteome</keyword>
<evidence type="ECO:0000259" key="2">
    <source>
        <dbReference type="SMART" id="SM00849"/>
    </source>
</evidence>
<dbReference type="Gene3D" id="3.40.50.10890">
    <property type="match status" value="1"/>
</dbReference>
<dbReference type="InterPro" id="IPR011108">
    <property type="entry name" value="RMMBL"/>
</dbReference>
<dbReference type="Pfam" id="PF10996">
    <property type="entry name" value="Beta-Casp"/>
    <property type="match status" value="1"/>
</dbReference>
<dbReference type="RefSeq" id="WP_210221611.1">
    <property type="nucleotide sequence ID" value="NZ_CP072801.1"/>
</dbReference>
<dbReference type="InterPro" id="IPR022712">
    <property type="entry name" value="Beta_Casp"/>
</dbReference>
<dbReference type="InterPro" id="IPR001279">
    <property type="entry name" value="Metallo-B-lactamas"/>
</dbReference>
<reference evidence="4 5" key="1">
    <citation type="submission" date="2021-04" db="EMBL/GenBank/DDBJ databases">
        <title>Genomics, taxonomy and metabolism of representatives of sulfur bacteria of the genus Thiothrix: Thiothrix fructosivorans QT, Thiothrix unzii A1T and three new species, Thiothrix subterranea sp. nov., Thiothrix litoralis sp. nov. and 'Candidatus Thiothrix anitrata' sp. nov.</title>
        <authorList>
            <person name="Ravin N.V."/>
            <person name="Smolyakov D."/>
            <person name="Rudenko T.S."/>
            <person name="Mardanov A.V."/>
            <person name="Beletsky A.V."/>
            <person name="Markov N.D."/>
            <person name="Fomenkov A.I."/>
            <person name="Roberts R.J."/>
            <person name="Karnachuk O.V."/>
            <person name="Novikov A."/>
            <person name="Grabovich M.Y."/>
        </authorList>
    </citation>
    <scope>NUCLEOTIDE SEQUENCE [LARGE SCALE GENOMIC DNA]</scope>
    <source>
        <strain evidence="4 5">AS</strain>
    </source>
</reference>
<sequence>MSIELQILGAADEVTGSCHLLTVGEYKVLLDCGLIQGSRKDEARNSAPFPFDPAAIDAVILSHAHIDHSGRLPLLVKQGFNGPIYTHKATTDLCKIMLRDSAFLQEKDARWENRKRERKGLKLVEPLYTLEDVEAVFELFQPLSYNERIEILPLVALRLQDAGHILGSAIVELWLHSGKQDRKLVFSGDLGRSGMPVLEDPAIIKQADMVLLESTYGDRLHRDWEATRQELADLFQEMTRRQGNILIPAFAVGRTQEILYLFAKYYDEWGLSRWHIFLDSPMAIEATDVYARNCELFDDESSQLWRENRVTPMLPNLRFTRTPEESMSINQIHSGAIIIAGSGMCNGGRIRHHLKHNAWRRDCHILISGFQARGTLGRTLVDGAKHIRLWGETIRVAAQVHTIGGLSAHADQAGLSHWYSQFENRPPVVLVHGEQEAKTTLAEHLRNTLSAPVRMPTYTETLSLTADDQAHKDAFK</sequence>
<dbReference type="SMART" id="SM01027">
    <property type="entry name" value="Beta-Casp"/>
    <property type="match status" value="1"/>
</dbReference>